<sequence length="104" mass="11439">MANEITVVRIYLREADKGHHETLMREILKILHDQHRVKGVTVFRGVAGFGDTSEVHGTDPLYVLASLPLVIEFFDAPEKIEAAIGALNGLLPAGHIVTWPATSR</sequence>
<dbReference type="PANTHER" id="PTHR35983:SF1">
    <property type="entry name" value="UPF0166 PROTEIN TM_0021"/>
    <property type="match status" value="1"/>
</dbReference>
<reference evidence="2 3" key="1">
    <citation type="submission" date="2018-08" db="EMBL/GenBank/DDBJ databases">
        <title>Genomic Encyclopedia of Type Strains, Phase IV (KMG-IV): sequencing the most valuable type-strain genomes for metagenomic binning, comparative biology and taxonomic classification.</title>
        <authorList>
            <person name="Goeker M."/>
        </authorList>
    </citation>
    <scope>NUCLEOTIDE SEQUENCE [LARGE SCALE GENOMIC DNA]</scope>
    <source>
        <strain evidence="2 3">BW863</strain>
    </source>
</reference>
<dbReference type="InterPro" id="IPR011322">
    <property type="entry name" value="N-reg_PII-like_a/b"/>
</dbReference>
<dbReference type="Pfam" id="PF02641">
    <property type="entry name" value="DUF190"/>
    <property type="match status" value="1"/>
</dbReference>
<dbReference type="OrthoDB" id="9795599at2"/>
<comment type="caution">
    <text evidence="2">The sequence shown here is derived from an EMBL/GenBank/DDBJ whole genome shotgun (WGS) entry which is preliminary data.</text>
</comment>
<evidence type="ECO:0000256" key="1">
    <source>
        <dbReference type="ARBA" id="ARBA00010554"/>
    </source>
</evidence>
<dbReference type="PANTHER" id="PTHR35983">
    <property type="entry name" value="UPF0166 PROTEIN TM_0021"/>
    <property type="match status" value="1"/>
</dbReference>
<dbReference type="SUPFAM" id="SSF54913">
    <property type="entry name" value="GlnB-like"/>
    <property type="match status" value="1"/>
</dbReference>
<protein>
    <submittedName>
        <fullName evidence="2">Uncharacterized protein</fullName>
    </submittedName>
</protein>
<dbReference type="Gene3D" id="3.30.70.120">
    <property type="match status" value="1"/>
</dbReference>
<keyword evidence="3" id="KW-1185">Reference proteome</keyword>
<proteinExistence type="inferred from homology"/>
<dbReference type="InterPro" id="IPR015867">
    <property type="entry name" value="N-reg_PII/ATP_PRibTrfase_C"/>
</dbReference>
<dbReference type="InterPro" id="IPR003793">
    <property type="entry name" value="UPF0166"/>
</dbReference>
<dbReference type="Proteomes" id="UP000256900">
    <property type="component" value="Unassembled WGS sequence"/>
</dbReference>
<comment type="similarity">
    <text evidence="1">Belongs to the UPF0166 family.</text>
</comment>
<organism evidence="2 3">
    <name type="scientific">Methylovirgula ligni</name>
    <dbReference type="NCBI Taxonomy" id="569860"/>
    <lineage>
        <taxon>Bacteria</taxon>
        <taxon>Pseudomonadati</taxon>
        <taxon>Pseudomonadota</taxon>
        <taxon>Alphaproteobacteria</taxon>
        <taxon>Hyphomicrobiales</taxon>
        <taxon>Beijerinckiaceae</taxon>
        <taxon>Methylovirgula</taxon>
    </lineage>
</organism>
<evidence type="ECO:0000313" key="3">
    <source>
        <dbReference type="Proteomes" id="UP000256900"/>
    </source>
</evidence>
<dbReference type="AlphaFoldDB" id="A0A3D9YV24"/>
<accession>A0A3D9YV24</accession>
<dbReference type="EMBL" id="QUMO01000003">
    <property type="protein sequence ID" value="REF86354.1"/>
    <property type="molecule type" value="Genomic_DNA"/>
</dbReference>
<evidence type="ECO:0000313" key="2">
    <source>
        <dbReference type="EMBL" id="REF86354.1"/>
    </source>
</evidence>
<name>A0A3D9YV24_9HYPH</name>
<dbReference type="RefSeq" id="WP_115836903.1">
    <property type="nucleotide sequence ID" value="NZ_CP025086.1"/>
</dbReference>
<gene>
    <name evidence="2" type="ORF">DES32_2406</name>
</gene>